<accession>M2YPH0</accession>
<dbReference type="GeneID" id="19333906"/>
<evidence type="ECO:0000313" key="2">
    <source>
        <dbReference type="Proteomes" id="UP000016932"/>
    </source>
</evidence>
<dbReference type="VEuPathDB" id="FungiDB:MYCFIDRAFT_178228"/>
<dbReference type="EMBL" id="KB446562">
    <property type="protein sequence ID" value="EME79645.1"/>
    <property type="molecule type" value="Genomic_DNA"/>
</dbReference>
<reference evidence="1 2" key="1">
    <citation type="journal article" date="2012" name="PLoS Pathog.">
        <title>Diverse lifestyles and strategies of plant pathogenesis encoded in the genomes of eighteen Dothideomycetes fungi.</title>
        <authorList>
            <person name="Ohm R.A."/>
            <person name="Feau N."/>
            <person name="Henrissat B."/>
            <person name="Schoch C.L."/>
            <person name="Horwitz B.A."/>
            <person name="Barry K.W."/>
            <person name="Condon B.J."/>
            <person name="Copeland A.C."/>
            <person name="Dhillon B."/>
            <person name="Glaser F."/>
            <person name="Hesse C.N."/>
            <person name="Kosti I."/>
            <person name="LaButti K."/>
            <person name="Lindquist E.A."/>
            <person name="Lucas S."/>
            <person name="Salamov A.A."/>
            <person name="Bradshaw R.E."/>
            <person name="Ciuffetti L."/>
            <person name="Hamelin R.C."/>
            <person name="Kema G.H.J."/>
            <person name="Lawrence C."/>
            <person name="Scott J.A."/>
            <person name="Spatafora J.W."/>
            <person name="Turgeon B.G."/>
            <person name="de Wit P.J.G.M."/>
            <person name="Zhong S."/>
            <person name="Goodwin S.B."/>
            <person name="Grigoriev I.V."/>
        </authorList>
    </citation>
    <scope>NUCLEOTIDE SEQUENCE [LARGE SCALE GENOMIC DNA]</scope>
    <source>
        <strain evidence="1 2">CIRAD86</strain>
    </source>
</reference>
<organism evidence="1 2">
    <name type="scientific">Pseudocercospora fijiensis (strain CIRAD86)</name>
    <name type="common">Black leaf streak disease fungus</name>
    <name type="synonym">Mycosphaerella fijiensis</name>
    <dbReference type="NCBI Taxonomy" id="383855"/>
    <lineage>
        <taxon>Eukaryota</taxon>
        <taxon>Fungi</taxon>
        <taxon>Dikarya</taxon>
        <taxon>Ascomycota</taxon>
        <taxon>Pezizomycotina</taxon>
        <taxon>Dothideomycetes</taxon>
        <taxon>Dothideomycetidae</taxon>
        <taxon>Mycosphaerellales</taxon>
        <taxon>Mycosphaerellaceae</taxon>
        <taxon>Pseudocercospora</taxon>
    </lineage>
</organism>
<sequence>MLEACVALRAVLTGSVRCLREATRPVCTYMYYPPTKPWDAPELAQFLSETLFTRSGVRHVSYQKPGNKRGHASRAHSCSRCHSQEESTAHSLNGFLQSTVPGSQLSPGPSDSKEMLQHLKAKAEVLCIHLGLSESFHPINSEIGSCVLTAALALWWTETAHHADELKRAGRHLISTHSNSREPTPNVDEVGTATGLFSNFETEVDHPKTGASDSRANVVLTRVILPARGIS</sequence>
<dbReference type="Proteomes" id="UP000016932">
    <property type="component" value="Unassembled WGS sequence"/>
</dbReference>
<gene>
    <name evidence="1" type="ORF">MYCFIDRAFT_178228</name>
</gene>
<dbReference type="RefSeq" id="XP_007930308.1">
    <property type="nucleotide sequence ID" value="XM_007932117.1"/>
</dbReference>
<name>M2YPH0_PSEFD</name>
<proteinExistence type="predicted"/>
<dbReference type="HOGENOM" id="CLU_1200284_0_0_1"/>
<dbReference type="AlphaFoldDB" id="M2YPH0"/>
<protein>
    <submittedName>
        <fullName evidence="1">Uncharacterized protein</fullName>
    </submittedName>
</protein>
<evidence type="ECO:0000313" key="1">
    <source>
        <dbReference type="EMBL" id="EME79645.1"/>
    </source>
</evidence>
<keyword evidence="2" id="KW-1185">Reference proteome</keyword>
<dbReference type="KEGG" id="pfj:MYCFIDRAFT_178228"/>